<dbReference type="InterPro" id="IPR023346">
    <property type="entry name" value="Lysozyme-like_dom_sf"/>
</dbReference>
<dbReference type="PROSITE" id="PS00922">
    <property type="entry name" value="TRANSGLYCOSYLASE"/>
    <property type="match status" value="1"/>
</dbReference>
<dbReference type="InterPro" id="IPR000189">
    <property type="entry name" value="Transglyc_AS"/>
</dbReference>
<dbReference type="GO" id="GO:0016020">
    <property type="term" value="C:membrane"/>
    <property type="evidence" value="ECO:0007669"/>
    <property type="project" value="InterPro"/>
</dbReference>
<name>A0A316EU77_9BURK</name>
<dbReference type="PANTHER" id="PTHR37423">
    <property type="entry name" value="SOLUBLE LYTIC MUREIN TRANSGLYCOSYLASE-RELATED"/>
    <property type="match status" value="1"/>
</dbReference>
<sequence length="237" mass="25530">MSIFTLRRLLGRLLATAIAATVGLALAALLLPASAWAMLVCTDPGGATLYASQRVQGMVCRRVPGIDVAVTVRREPAQPYGLRPLDTASYAREIDAVAREYGIDAATVRAIIHVESAFNPRAVSRAGAQGLMQLMPGTALRFGVRDAFDSTDNIRGGVRYYAWLLARFSGSVDLALAGFNAGEAAVERYGGIPPYAETQRYVSAVRQMIARYRLAASASGRLGDANLRQQLLEFRHT</sequence>
<dbReference type="GO" id="GO:0000270">
    <property type="term" value="P:peptidoglycan metabolic process"/>
    <property type="evidence" value="ECO:0007669"/>
    <property type="project" value="InterPro"/>
</dbReference>
<dbReference type="InterPro" id="IPR006311">
    <property type="entry name" value="TAT_signal"/>
</dbReference>
<proteinExistence type="inferred from homology"/>
<evidence type="ECO:0000313" key="3">
    <source>
        <dbReference type="EMBL" id="PWK35145.1"/>
    </source>
</evidence>
<dbReference type="GO" id="GO:0008933">
    <property type="term" value="F:peptidoglycan lytic transglycosylase activity"/>
    <property type="evidence" value="ECO:0007669"/>
    <property type="project" value="InterPro"/>
</dbReference>
<dbReference type="EMBL" id="QGGT01000002">
    <property type="protein sequence ID" value="PWK35145.1"/>
    <property type="molecule type" value="Genomic_DNA"/>
</dbReference>
<dbReference type="InterPro" id="IPR008258">
    <property type="entry name" value="Transglycosylase_SLT_dom_1"/>
</dbReference>
<dbReference type="SUPFAM" id="SSF53955">
    <property type="entry name" value="Lysozyme-like"/>
    <property type="match status" value="1"/>
</dbReference>
<dbReference type="CDD" id="cd00254">
    <property type="entry name" value="LT-like"/>
    <property type="match status" value="1"/>
</dbReference>
<feature type="domain" description="Transglycosylase SLT" evidence="2">
    <location>
        <begin position="95"/>
        <end position="192"/>
    </location>
</feature>
<organism evidence="3 4">
    <name type="scientific">Cupriavidus plantarum</name>
    <dbReference type="NCBI Taxonomy" id="942865"/>
    <lineage>
        <taxon>Bacteria</taxon>
        <taxon>Pseudomonadati</taxon>
        <taxon>Pseudomonadota</taxon>
        <taxon>Betaproteobacteria</taxon>
        <taxon>Burkholderiales</taxon>
        <taxon>Burkholderiaceae</taxon>
        <taxon>Cupriavidus</taxon>
    </lineage>
</organism>
<dbReference type="Gene3D" id="1.10.530.10">
    <property type="match status" value="1"/>
</dbReference>
<dbReference type="PANTHER" id="PTHR37423:SF2">
    <property type="entry name" value="MEMBRANE-BOUND LYTIC MUREIN TRANSGLYCOSYLASE C"/>
    <property type="match status" value="1"/>
</dbReference>
<accession>A0A316EU77</accession>
<comment type="caution">
    <text evidence="3">The sequence shown here is derived from an EMBL/GenBank/DDBJ whole genome shotgun (WGS) entry which is preliminary data.</text>
</comment>
<dbReference type="RefSeq" id="WP_109583244.1">
    <property type="nucleotide sequence ID" value="NZ_QGGT01000002.1"/>
</dbReference>
<dbReference type="Proteomes" id="UP000245754">
    <property type="component" value="Unassembled WGS sequence"/>
</dbReference>
<evidence type="ECO:0000313" key="4">
    <source>
        <dbReference type="Proteomes" id="UP000245754"/>
    </source>
</evidence>
<evidence type="ECO:0000256" key="1">
    <source>
        <dbReference type="ARBA" id="ARBA00007734"/>
    </source>
</evidence>
<protein>
    <submittedName>
        <fullName evidence="3">Transglycosylase-like protein with SLT domain</fullName>
    </submittedName>
</protein>
<dbReference type="PROSITE" id="PS51318">
    <property type="entry name" value="TAT"/>
    <property type="match status" value="1"/>
</dbReference>
<dbReference type="Pfam" id="PF01464">
    <property type="entry name" value="SLT"/>
    <property type="match status" value="1"/>
</dbReference>
<evidence type="ECO:0000259" key="2">
    <source>
        <dbReference type="Pfam" id="PF01464"/>
    </source>
</evidence>
<keyword evidence="4" id="KW-1185">Reference proteome</keyword>
<comment type="similarity">
    <text evidence="1">Belongs to the transglycosylase Slt family.</text>
</comment>
<dbReference type="AlphaFoldDB" id="A0A316EU77"/>
<reference evidence="3 4" key="1">
    <citation type="submission" date="2018-05" db="EMBL/GenBank/DDBJ databases">
        <title>Genomic Encyclopedia of Type Strains, Phase IV (KMG-V): Genome sequencing to study the core and pangenomes of soil and plant-associated prokaryotes.</title>
        <authorList>
            <person name="Whitman W."/>
        </authorList>
    </citation>
    <scope>NUCLEOTIDE SEQUENCE [LARGE SCALE GENOMIC DNA]</scope>
    <source>
        <strain evidence="3 4">SLV-132</strain>
    </source>
</reference>
<gene>
    <name evidence="3" type="ORF">C7419_102421</name>
</gene>